<gene>
    <name evidence="1" type="ORF">GCM10010151_66070</name>
</gene>
<accession>A0ABP3HBF5</accession>
<keyword evidence="2" id="KW-1185">Reference proteome</keyword>
<proteinExistence type="predicted"/>
<sequence length="172" mass="18441">MIAVTAAFGGLRGRSHAPAKGGAGRSFDQGLFTVEVIDARTGHEKTGLAGGRTKVLAVRMRVTLKDDRSHAVSEFLEGVMAEPKPGSYVAADNELTTGLIGGQKTSELHPRLPAEVRAVWKIPETATPSTVTVALRQWEHKQGFINAEYYWYAGKGSRYSAKIGTSVRAEGS</sequence>
<evidence type="ECO:0000313" key="1">
    <source>
        <dbReference type="EMBL" id="GAA0366925.1"/>
    </source>
</evidence>
<dbReference type="EMBL" id="BAAABM010000066">
    <property type="protein sequence ID" value="GAA0366925.1"/>
    <property type="molecule type" value="Genomic_DNA"/>
</dbReference>
<organism evidence="1 2">
    <name type="scientific">Actinoallomurus spadix</name>
    <dbReference type="NCBI Taxonomy" id="79912"/>
    <lineage>
        <taxon>Bacteria</taxon>
        <taxon>Bacillati</taxon>
        <taxon>Actinomycetota</taxon>
        <taxon>Actinomycetes</taxon>
        <taxon>Streptosporangiales</taxon>
        <taxon>Thermomonosporaceae</taxon>
        <taxon>Actinoallomurus</taxon>
    </lineage>
</organism>
<comment type="caution">
    <text evidence="1">The sequence shown here is derived from an EMBL/GenBank/DDBJ whole genome shotgun (WGS) entry which is preliminary data.</text>
</comment>
<reference evidence="2" key="1">
    <citation type="journal article" date="2019" name="Int. J. Syst. Evol. Microbiol.">
        <title>The Global Catalogue of Microorganisms (GCM) 10K type strain sequencing project: providing services to taxonomists for standard genome sequencing and annotation.</title>
        <authorList>
            <consortium name="The Broad Institute Genomics Platform"/>
            <consortium name="The Broad Institute Genome Sequencing Center for Infectious Disease"/>
            <person name="Wu L."/>
            <person name="Ma J."/>
        </authorList>
    </citation>
    <scope>NUCLEOTIDE SEQUENCE [LARGE SCALE GENOMIC DNA]</scope>
    <source>
        <strain evidence="2">JCM 3146</strain>
    </source>
</reference>
<protein>
    <submittedName>
        <fullName evidence="1">Uncharacterized protein</fullName>
    </submittedName>
</protein>
<dbReference type="Proteomes" id="UP001501822">
    <property type="component" value="Unassembled WGS sequence"/>
</dbReference>
<evidence type="ECO:0000313" key="2">
    <source>
        <dbReference type="Proteomes" id="UP001501822"/>
    </source>
</evidence>
<name>A0ABP3HBF5_9ACTN</name>